<protein>
    <recommendedName>
        <fullName evidence="1">LytR/CpsA/Psr regulator C-terminal domain-containing protein</fullName>
    </recommendedName>
</protein>
<dbReference type="AlphaFoldDB" id="A0A0F9H6Y3"/>
<feature type="non-terminal residue" evidence="2">
    <location>
        <position position="1"/>
    </location>
</feature>
<name>A0A0F9H6Y3_9ZZZZ</name>
<evidence type="ECO:0000259" key="1">
    <source>
        <dbReference type="Pfam" id="PF13399"/>
    </source>
</evidence>
<feature type="domain" description="LytR/CpsA/Psr regulator C-terminal" evidence="1">
    <location>
        <begin position="22"/>
        <end position="105"/>
    </location>
</feature>
<evidence type="ECO:0000313" key="2">
    <source>
        <dbReference type="EMBL" id="KKM06785.1"/>
    </source>
</evidence>
<sequence length="107" mass="11686">SEMLESIERKLDALERQDPAAVRMKVLSGDGRLESARRVAAVLRERGYDVDAVGMAPSKGFEADTVFYTDGFEAAAARVAESLGRHARTRPLTWSSVYEIIVVTGGK</sequence>
<proteinExistence type="predicted"/>
<dbReference type="Pfam" id="PF13399">
    <property type="entry name" value="LytR_C"/>
    <property type="match status" value="1"/>
</dbReference>
<gene>
    <name evidence="2" type="ORF">LCGC14_1740460</name>
</gene>
<dbReference type="InterPro" id="IPR027381">
    <property type="entry name" value="LytR/CpsA/Psr_C"/>
</dbReference>
<organism evidence="2">
    <name type="scientific">marine sediment metagenome</name>
    <dbReference type="NCBI Taxonomy" id="412755"/>
    <lineage>
        <taxon>unclassified sequences</taxon>
        <taxon>metagenomes</taxon>
        <taxon>ecological metagenomes</taxon>
    </lineage>
</organism>
<dbReference type="EMBL" id="LAZR01015913">
    <property type="protein sequence ID" value="KKM06785.1"/>
    <property type="molecule type" value="Genomic_DNA"/>
</dbReference>
<comment type="caution">
    <text evidence="2">The sequence shown here is derived from an EMBL/GenBank/DDBJ whole genome shotgun (WGS) entry which is preliminary data.</text>
</comment>
<reference evidence="2" key="1">
    <citation type="journal article" date="2015" name="Nature">
        <title>Complex archaea that bridge the gap between prokaryotes and eukaryotes.</title>
        <authorList>
            <person name="Spang A."/>
            <person name="Saw J.H."/>
            <person name="Jorgensen S.L."/>
            <person name="Zaremba-Niedzwiedzka K."/>
            <person name="Martijn J."/>
            <person name="Lind A.E."/>
            <person name="van Eijk R."/>
            <person name="Schleper C."/>
            <person name="Guy L."/>
            <person name="Ettema T.J."/>
        </authorList>
    </citation>
    <scope>NUCLEOTIDE SEQUENCE</scope>
</reference>
<accession>A0A0F9H6Y3</accession>
<dbReference type="Gene3D" id="3.30.70.2390">
    <property type="match status" value="1"/>
</dbReference>